<proteinExistence type="predicted"/>
<organism evidence="3 4">
    <name type="scientific">Pycnococcus provasolii</name>
    <dbReference type="NCBI Taxonomy" id="41880"/>
    <lineage>
        <taxon>Eukaryota</taxon>
        <taxon>Viridiplantae</taxon>
        <taxon>Chlorophyta</taxon>
        <taxon>Pseudoscourfieldiophyceae</taxon>
        <taxon>Pseudoscourfieldiales</taxon>
        <taxon>Pycnococcaceae</taxon>
        <taxon>Pycnococcus</taxon>
    </lineage>
</organism>
<dbReference type="SMART" id="SM00271">
    <property type="entry name" value="DnaJ"/>
    <property type="match status" value="1"/>
</dbReference>
<dbReference type="AlphaFoldDB" id="A0A830HUS5"/>
<reference evidence="3" key="1">
    <citation type="submission" date="2020-10" db="EMBL/GenBank/DDBJ databases">
        <title>Unveiling of a novel bifunctional photoreceptor, Dualchrome1, isolated from a cosmopolitan green alga.</title>
        <authorList>
            <person name="Suzuki S."/>
            <person name="Kawachi M."/>
        </authorList>
    </citation>
    <scope>NUCLEOTIDE SEQUENCE</scope>
    <source>
        <strain evidence="3">NIES 2893</strain>
    </source>
</reference>
<feature type="domain" description="J" evidence="2">
    <location>
        <begin position="40"/>
        <end position="101"/>
    </location>
</feature>
<dbReference type="CDD" id="cd06257">
    <property type="entry name" value="DnaJ"/>
    <property type="match status" value="1"/>
</dbReference>
<name>A0A830HUS5_9CHLO</name>
<dbReference type="Pfam" id="PF00226">
    <property type="entry name" value="DnaJ"/>
    <property type="match status" value="1"/>
</dbReference>
<feature type="compositionally biased region" description="Basic and acidic residues" evidence="1">
    <location>
        <begin position="139"/>
        <end position="150"/>
    </location>
</feature>
<evidence type="ECO:0000313" key="4">
    <source>
        <dbReference type="Proteomes" id="UP000660262"/>
    </source>
</evidence>
<accession>A0A830HUS5</accession>
<evidence type="ECO:0000256" key="1">
    <source>
        <dbReference type="SAM" id="MobiDB-lite"/>
    </source>
</evidence>
<evidence type="ECO:0000259" key="2">
    <source>
        <dbReference type="PROSITE" id="PS50076"/>
    </source>
</evidence>
<dbReference type="SUPFAM" id="SSF46565">
    <property type="entry name" value="Chaperone J-domain"/>
    <property type="match status" value="1"/>
</dbReference>
<dbReference type="EMBL" id="BNJQ01000021">
    <property type="protein sequence ID" value="GHP08687.1"/>
    <property type="molecule type" value="Genomic_DNA"/>
</dbReference>
<comment type="caution">
    <text evidence="3">The sequence shown here is derived from an EMBL/GenBank/DDBJ whole genome shotgun (WGS) entry which is preliminary data.</text>
</comment>
<dbReference type="PROSITE" id="PS50076">
    <property type="entry name" value="DNAJ_2"/>
    <property type="match status" value="1"/>
</dbReference>
<dbReference type="OrthoDB" id="539371at2759"/>
<dbReference type="Proteomes" id="UP000660262">
    <property type="component" value="Unassembled WGS sequence"/>
</dbReference>
<feature type="region of interest" description="Disordered" evidence="1">
    <location>
        <begin position="134"/>
        <end position="165"/>
    </location>
</feature>
<dbReference type="Gene3D" id="1.10.287.110">
    <property type="entry name" value="DnaJ domain"/>
    <property type="match status" value="1"/>
</dbReference>
<dbReference type="PRINTS" id="PR00625">
    <property type="entry name" value="JDOMAIN"/>
</dbReference>
<gene>
    <name evidence="3" type="ORF">PPROV_000742400</name>
</gene>
<keyword evidence="4" id="KW-1185">Reference proteome</keyword>
<dbReference type="InterPro" id="IPR001623">
    <property type="entry name" value="DnaJ_domain"/>
</dbReference>
<evidence type="ECO:0000313" key="3">
    <source>
        <dbReference type="EMBL" id="GHP08687.1"/>
    </source>
</evidence>
<dbReference type="InterPro" id="IPR036869">
    <property type="entry name" value="J_dom_sf"/>
</dbReference>
<sequence>MPLSSAEERAYLVSNSQRWSQASFSLRPILEVRGYATRLPEHDLLRIPADASEEEVKRAFRERAKQTHPDVARTPHVEGGNSDETFAALVQAYEKCLAIAQGKLSSSGSHTSAAPMNDGPLMAARRNAAARWRMKKAQAHAEAHSQERAAPRHARQGAAPASQLQSLSRVRLTRATLVVGVAFSAALAGFGLSRNQLKAQLEP</sequence>
<protein>
    <recommendedName>
        <fullName evidence="2">J domain-containing protein</fullName>
    </recommendedName>
</protein>